<dbReference type="AlphaFoldDB" id="A0AAU7MX52"/>
<evidence type="ECO:0008006" key="2">
    <source>
        <dbReference type="Google" id="ProtNLM"/>
    </source>
</evidence>
<protein>
    <recommendedName>
        <fullName evidence="2">Guanylate cyclase domain-containing protein</fullName>
    </recommendedName>
</protein>
<dbReference type="EMBL" id="CP157804">
    <property type="protein sequence ID" value="XBQ22875.1"/>
    <property type="molecule type" value="Genomic_DNA"/>
</dbReference>
<sequence>MNLFEDYKNVIKKAVKNDPTKSNRILGLSESALASNREYLKSLRNELPGRELSPQMKLFAKGMGVPETFDYQPLGSHPDFAYLKGTDLVEEHWIVSGFIDVKKSTKLFNNFTKATVRLITESIIRASMFAVNLCGGYVHRIQGDGLMVYFGGKNIEKLKAVEDALKSFSMISYFVKNDLKDFFEENGIQDIHTRAGLDLGHSKQVDWFYSGIGESGEVTTCSLHTSLAPKMQSNAKNSGIVVGHNITTQLRKDKYFEQRSKEIHDYEDGRKYYQYNFDWERYLVDNNLAVQNDMGVLVLTINITPDPNRNSRDLYPIASKSKPYFNYGQK</sequence>
<proteinExistence type="predicted"/>
<dbReference type="SUPFAM" id="SSF55073">
    <property type="entry name" value="Nucleotide cyclase"/>
    <property type="match status" value="1"/>
</dbReference>
<dbReference type="RefSeq" id="WP_293284707.1">
    <property type="nucleotide sequence ID" value="NZ_CP157804.1"/>
</dbReference>
<dbReference type="Gene3D" id="3.30.70.1230">
    <property type="entry name" value="Nucleotide cyclase"/>
    <property type="match status" value="1"/>
</dbReference>
<name>A0AAU7MX52_9FLAO</name>
<dbReference type="InterPro" id="IPR029787">
    <property type="entry name" value="Nucleotide_cyclase"/>
</dbReference>
<accession>A0AAU7MX52</accession>
<organism evidence="1">
    <name type="scientific">Flagellimonas sp. MMG031</name>
    <dbReference type="NCBI Taxonomy" id="3158549"/>
    <lineage>
        <taxon>Bacteria</taxon>
        <taxon>Pseudomonadati</taxon>
        <taxon>Bacteroidota</taxon>
        <taxon>Flavobacteriia</taxon>
        <taxon>Flavobacteriales</taxon>
        <taxon>Flavobacteriaceae</taxon>
        <taxon>Flagellimonas</taxon>
    </lineage>
</organism>
<reference evidence="1" key="1">
    <citation type="submission" date="2024-05" db="EMBL/GenBank/DDBJ databases">
        <title>Draft Genome Sequences of Flagellimonas sp. MMG031 and Marinobacter sp. MMG032 Isolated from the dinoflagellate Symbiodinium pilosum.</title>
        <authorList>
            <person name="Shikuma N.J."/>
            <person name="Farrell M.V."/>
        </authorList>
    </citation>
    <scope>NUCLEOTIDE SEQUENCE</scope>
    <source>
        <strain evidence="1">MMG031</strain>
    </source>
</reference>
<gene>
    <name evidence="1" type="ORF">ABNE31_14855</name>
</gene>
<evidence type="ECO:0000313" key="1">
    <source>
        <dbReference type="EMBL" id="XBQ22875.1"/>
    </source>
</evidence>
<dbReference type="KEGG" id="fld:ABNE31_14855"/>